<keyword evidence="2" id="KW-1185">Reference proteome</keyword>
<reference evidence="1" key="1">
    <citation type="submission" date="2019-11" db="EMBL/GenBank/DDBJ databases">
        <authorList>
            <person name="Li J."/>
        </authorList>
    </citation>
    <scope>NUCLEOTIDE SEQUENCE</scope>
    <source>
        <strain evidence="1">B6B</strain>
    </source>
</reference>
<organism evidence="1 2">
    <name type="scientific">Aquibacillus halophilus</name>
    <dbReference type="NCBI Taxonomy" id="930132"/>
    <lineage>
        <taxon>Bacteria</taxon>
        <taxon>Bacillati</taxon>
        <taxon>Bacillota</taxon>
        <taxon>Bacilli</taxon>
        <taxon>Bacillales</taxon>
        <taxon>Bacillaceae</taxon>
        <taxon>Aquibacillus</taxon>
    </lineage>
</organism>
<proteinExistence type="predicted"/>
<evidence type="ECO:0000313" key="1">
    <source>
        <dbReference type="EMBL" id="MRH41262.1"/>
    </source>
</evidence>
<comment type="caution">
    <text evidence="1">The sequence shown here is derived from an EMBL/GenBank/DDBJ whole genome shotgun (WGS) entry which is preliminary data.</text>
</comment>
<dbReference type="AlphaFoldDB" id="A0A6A8DIY1"/>
<dbReference type="EMBL" id="WJNG01000001">
    <property type="protein sequence ID" value="MRH41262.1"/>
    <property type="molecule type" value="Genomic_DNA"/>
</dbReference>
<dbReference type="Proteomes" id="UP000799092">
    <property type="component" value="Unassembled WGS sequence"/>
</dbReference>
<accession>A0A6A8DIY1</accession>
<evidence type="ECO:0000313" key="2">
    <source>
        <dbReference type="Proteomes" id="UP000799092"/>
    </source>
</evidence>
<gene>
    <name evidence="1" type="ORF">GH741_01075</name>
</gene>
<protein>
    <submittedName>
        <fullName evidence="1">Uncharacterized protein</fullName>
    </submittedName>
</protein>
<name>A0A6A8DIY1_9BACI</name>
<sequence length="58" mass="6589">MKTGETILDLQATPSSIQVGAKKVFTETDLSLINHQFYNLIFRVLKSKTRATTRTMPF</sequence>
<dbReference type="RefSeq" id="WP_153734923.1">
    <property type="nucleotide sequence ID" value="NZ_WJNG01000001.1"/>
</dbReference>